<gene>
    <name evidence="1" type="ORF">GGQ57_003531</name>
</gene>
<evidence type="ECO:0000313" key="1">
    <source>
        <dbReference type="EMBL" id="MBB4623615.1"/>
    </source>
</evidence>
<dbReference type="RefSeq" id="WP_122373202.1">
    <property type="nucleotide sequence ID" value="NZ_BMPB01000008.1"/>
</dbReference>
<name>A0ABR6KQ55_9BACT</name>
<proteinExistence type="predicted"/>
<dbReference type="Proteomes" id="UP000533637">
    <property type="component" value="Unassembled WGS sequence"/>
</dbReference>
<sequence length="173" mass="20092">MPKQDRKTLKEYFRRGKMPDEGQFNDLIDSMLNLVDDEYPEPVPPLPPIPPVPPVPTPEIRIEVPANGKWHTLTNWSPSCRAYSLTAGCGSRKSDRYALIHAVAMHCMGNHFRINYTRSWYMFFLSKLKLRWASRGNAYALQIRTRSNYGENVNICCKITELWGEDDMTWIIK</sequence>
<comment type="caution">
    <text evidence="1">The sequence shown here is derived from an EMBL/GenBank/DDBJ whole genome shotgun (WGS) entry which is preliminary data.</text>
</comment>
<keyword evidence="2" id="KW-1185">Reference proteome</keyword>
<protein>
    <submittedName>
        <fullName evidence="1">Uncharacterized protein</fullName>
    </submittedName>
</protein>
<reference evidence="1 2" key="1">
    <citation type="submission" date="2020-08" db="EMBL/GenBank/DDBJ databases">
        <title>Genomic Encyclopedia of Type Strains, Phase IV (KMG-IV): sequencing the most valuable type-strain genomes for metagenomic binning, comparative biology and taxonomic classification.</title>
        <authorList>
            <person name="Goeker M."/>
        </authorList>
    </citation>
    <scope>NUCLEOTIDE SEQUENCE [LARGE SCALE GENOMIC DNA]</scope>
    <source>
        <strain evidence="1 2">DSM 102983</strain>
    </source>
</reference>
<accession>A0ABR6KQ55</accession>
<dbReference type="EMBL" id="JACHOC010000007">
    <property type="protein sequence ID" value="MBB4623615.1"/>
    <property type="molecule type" value="Genomic_DNA"/>
</dbReference>
<evidence type="ECO:0000313" key="2">
    <source>
        <dbReference type="Proteomes" id="UP000533637"/>
    </source>
</evidence>
<organism evidence="1 2">
    <name type="scientific">Parabacteroides faecis</name>
    <dbReference type="NCBI Taxonomy" id="1217282"/>
    <lineage>
        <taxon>Bacteria</taxon>
        <taxon>Pseudomonadati</taxon>
        <taxon>Bacteroidota</taxon>
        <taxon>Bacteroidia</taxon>
        <taxon>Bacteroidales</taxon>
        <taxon>Tannerellaceae</taxon>
        <taxon>Parabacteroides</taxon>
    </lineage>
</organism>